<dbReference type="EMBL" id="ML976994">
    <property type="protein sequence ID" value="KAF1955610.1"/>
    <property type="molecule type" value="Genomic_DNA"/>
</dbReference>
<gene>
    <name evidence="1" type="ORF">CC80DRAFT_549301</name>
</gene>
<name>A0A6A5TUB8_9PLEO</name>
<reference evidence="1" key="1">
    <citation type="journal article" date="2020" name="Stud. Mycol.">
        <title>101 Dothideomycetes genomes: a test case for predicting lifestyles and emergence of pathogens.</title>
        <authorList>
            <person name="Haridas S."/>
            <person name="Albert R."/>
            <person name="Binder M."/>
            <person name="Bloem J."/>
            <person name="Labutti K."/>
            <person name="Salamov A."/>
            <person name="Andreopoulos B."/>
            <person name="Baker S."/>
            <person name="Barry K."/>
            <person name="Bills G."/>
            <person name="Bluhm B."/>
            <person name="Cannon C."/>
            <person name="Castanera R."/>
            <person name="Culley D."/>
            <person name="Daum C."/>
            <person name="Ezra D."/>
            <person name="Gonzalez J."/>
            <person name="Henrissat B."/>
            <person name="Kuo A."/>
            <person name="Liang C."/>
            <person name="Lipzen A."/>
            <person name="Lutzoni F."/>
            <person name="Magnuson J."/>
            <person name="Mondo S."/>
            <person name="Nolan M."/>
            <person name="Ohm R."/>
            <person name="Pangilinan J."/>
            <person name="Park H.-J."/>
            <person name="Ramirez L."/>
            <person name="Alfaro M."/>
            <person name="Sun H."/>
            <person name="Tritt A."/>
            <person name="Yoshinaga Y."/>
            <person name="Zwiers L.-H."/>
            <person name="Turgeon B."/>
            <person name="Goodwin S."/>
            <person name="Spatafora J."/>
            <person name="Crous P."/>
            <person name="Grigoriev I."/>
        </authorList>
    </citation>
    <scope>NUCLEOTIDE SEQUENCE</scope>
    <source>
        <strain evidence="1">CBS 675.92</strain>
    </source>
</reference>
<dbReference type="Proteomes" id="UP000800035">
    <property type="component" value="Unassembled WGS sequence"/>
</dbReference>
<keyword evidence="2" id="KW-1185">Reference proteome</keyword>
<evidence type="ECO:0000313" key="1">
    <source>
        <dbReference type="EMBL" id="KAF1955610.1"/>
    </source>
</evidence>
<accession>A0A6A5TUB8</accession>
<organism evidence="1 2">
    <name type="scientific">Byssothecium circinans</name>
    <dbReference type="NCBI Taxonomy" id="147558"/>
    <lineage>
        <taxon>Eukaryota</taxon>
        <taxon>Fungi</taxon>
        <taxon>Dikarya</taxon>
        <taxon>Ascomycota</taxon>
        <taxon>Pezizomycotina</taxon>
        <taxon>Dothideomycetes</taxon>
        <taxon>Pleosporomycetidae</taxon>
        <taxon>Pleosporales</taxon>
        <taxon>Massarineae</taxon>
        <taxon>Massarinaceae</taxon>
        <taxon>Byssothecium</taxon>
    </lineage>
</organism>
<sequence length="176" mass="20482">METHLKAKEYADIERCWELARTEADRLVKTFHQVMHPEPPTPEFDSITDPIIQARFESSRIAANRRQILFRAARIYIRSLLAQDDSAALQRVQRTIRNLLTNGFVIDNLEHDHIVLSSLRVISRPASKFDNSHFTIHETPTLCIARCMYYAVLLLSNEQTHFYNTRDRSSPFTPTL</sequence>
<dbReference type="OrthoDB" id="185373at2759"/>
<protein>
    <submittedName>
        <fullName evidence="1">Uncharacterized protein</fullName>
    </submittedName>
</protein>
<proteinExistence type="predicted"/>
<dbReference type="AlphaFoldDB" id="A0A6A5TUB8"/>
<evidence type="ECO:0000313" key="2">
    <source>
        <dbReference type="Proteomes" id="UP000800035"/>
    </source>
</evidence>